<evidence type="ECO:0000256" key="7">
    <source>
        <dbReference type="ARBA" id="ARBA00023326"/>
    </source>
</evidence>
<evidence type="ECO:0000256" key="1">
    <source>
        <dbReference type="ARBA" id="ARBA00000966"/>
    </source>
</evidence>
<feature type="active site" evidence="8">
    <location>
        <position position="434"/>
    </location>
</feature>
<reference evidence="12 13" key="1">
    <citation type="submission" date="2023-10" db="EMBL/GenBank/DDBJ databases">
        <title>Chromosome-scale genome assembly provides insights into flower coloration mechanisms of Canna indica.</title>
        <authorList>
            <person name="Li C."/>
        </authorList>
    </citation>
    <scope>NUCLEOTIDE SEQUENCE [LARGE SCALE GENOMIC DNA]</scope>
    <source>
        <tissue evidence="12">Flower</tissue>
    </source>
</reference>
<dbReference type="Gene3D" id="1.50.10.10">
    <property type="match status" value="1"/>
</dbReference>
<evidence type="ECO:0000256" key="3">
    <source>
        <dbReference type="ARBA" id="ARBA00022801"/>
    </source>
</evidence>
<keyword evidence="10" id="KW-0472">Membrane</keyword>
<keyword evidence="10" id="KW-0812">Transmembrane</keyword>
<evidence type="ECO:0000256" key="4">
    <source>
        <dbReference type="ARBA" id="ARBA00023001"/>
    </source>
</evidence>
<dbReference type="PANTHER" id="PTHR22298">
    <property type="entry name" value="ENDO-1,4-BETA-GLUCANASE"/>
    <property type="match status" value="1"/>
</dbReference>
<proteinExistence type="inferred from homology"/>
<evidence type="ECO:0000256" key="6">
    <source>
        <dbReference type="ARBA" id="ARBA00023295"/>
    </source>
</evidence>
<gene>
    <name evidence="12" type="ORF">Cni_G08536</name>
</gene>
<accession>A0AAQ3K2L7</accession>
<keyword evidence="6 8" id="KW-0326">Glycosidase</keyword>
<dbReference type="AlphaFoldDB" id="A0AAQ3K2L7"/>
<dbReference type="FunFam" id="1.50.10.10:FF:000020">
    <property type="entry name" value="Endoglucanase"/>
    <property type="match status" value="1"/>
</dbReference>
<dbReference type="EC" id="3.2.1.4" evidence="9"/>
<comment type="catalytic activity">
    <reaction evidence="1 9">
        <text>Endohydrolysis of (1-&gt;4)-beta-D-glucosidic linkages in cellulose, lichenin and cereal beta-D-glucans.</text>
        <dbReference type="EC" id="3.2.1.4"/>
    </reaction>
</comment>
<sequence>MEGDEGRRRRRRRRREICANSVVVFFFFHLHAAAASRDSFDYGEALTKSLLYFEAQRSGHLPHDQRVTWRGHSGLTDGLEQGVDLVGGYYDAGDHVKFGLPMAFTVTMLSWSVVEYGDAIASAGELKHALEAIKWGTDYFIKAHARPNLLWAEVGDGDTDHCCWQRPEDMTTSRKAYKIDRENPGSEVAAETAAAMAAASIVFRESNPHYSHLLLHHAQQLFEFGDEYRGKYDVSIPAARSYYASVSGYGDELLWAAAWLHRATGREEYRRYVVDNAYALGGTGWAVNEFSWDIKFAGVQILVAADSKLLMEGQRLQDRQKSILEQYKARAQDYVCSCLNMSSNSNNVGRTPGGLLFVREWNNMQYVASAAFLLTVYSDYLAMAGNELHCAAGSLGPSQILSFVKAQVDYMLGSNPLGLSYLVGFGSKYPKRVHHRAASTISHKVDKSFIGCVQGYDKWFVRRRGNPYVLIGALVGGPNAKDQFKDTRDSYMQTEACTYNTAPMVGVFAKLHQLERHQSLT</sequence>
<evidence type="ECO:0000313" key="13">
    <source>
        <dbReference type="Proteomes" id="UP001327560"/>
    </source>
</evidence>
<feature type="domain" description="Glycoside hydrolase family 9" evidence="11">
    <location>
        <begin position="42"/>
        <end position="507"/>
    </location>
</feature>
<dbReference type="Pfam" id="PF00759">
    <property type="entry name" value="Glyco_hydro_9"/>
    <property type="match status" value="1"/>
</dbReference>
<dbReference type="InterPro" id="IPR012341">
    <property type="entry name" value="6hp_glycosidase-like_sf"/>
</dbReference>
<evidence type="ECO:0000256" key="5">
    <source>
        <dbReference type="ARBA" id="ARBA00023277"/>
    </source>
</evidence>
<evidence type="ECO:0000259" key="11">
    <source>
        <dbReference type="Pfam" id="PF00759"/>
    </source>
</evidence>
<comment type="similarity">
    <text evidence="2 8 9">Belongs to the glycosyl hydrolase 9 (cellulase E) family.</text>
</comment>
<keyword evidence="4 9" id="KW-0136">Cellulose degradation</keyword>
<dbReference type="InterPro" id="IPR008928">
    <property type="entry name" value="6-hairpin_glycosidase_sf"/>
</dbReference>
<evidence type="ECO:0000313" key="12">
    <source>
        <dbReference type="EMBL" id="WOK99824.1"/>
    </source>
</evidence>
<keyword evidence="10" id="KW-1133">Transmembrane helix</keyword>
<dbReference type="EMBL" id="CP136892">
    <property type="protein sequence ID" value="WOK99824.1"/>
    <property type="molecule type" value="Genomic_DNA"/>
</dbReference>
<protein>
    <recommendedName>
        <fullName evidence="9">Endoglucanase</fullName>
        <ecNumber evidence="9">3.2.1.4</ecNumber>
    </recommendedName>
</protein>
<dbReference type="PROSITE" id="PS00592">
    <property type="entry name" value="GH9_2"/>
    <property type="match status" value="1"/>
</dbReference>
<evidence type="ECO:0000256" key="9">
    <source>
        <dbReference type="RuleBase" id="RU361166"/>
    </source>
</evidence>
<keyword evidence="7 8" id="KW-0624">Polysaccharide degradation</keyword>
<keyword evidence="13" id="KW-1185">Reference proteome</keyword>
<dbReference type="SUPFAM" id="SSF48208">
    <property type="entry name" value="Six-hairpin glycosidases"/>
    <property type="match status" value="1"/>
</dbReference>
<name>A0AAQ3K2L7_9LILI</name>
<dbReference type="GO" id="GO:0030245">
    <property type="term" value="P:cellulose catabolic process"/>
    <property type="evidence" value="ECO:0007669"/>
    <property type="project" value="UniProtKB-KW"/>
</dbReference>
<feature type="transmembrane region" description="Helical" evidence="10">
    <location>
        <begin position="17"/>
        <end position="34"/>
    </location>
</feature>
<evidence type="ECO:0000256" key="10">
    <source>
        <dbReference type="SAM" id="Phobius"/>
    </source>
</evidence>
<dbReference type="InterPro" id="IPR018221">
    <property type="entry name" value="Glyco_hydro_9_His_AS"/>
</dbReference>
<dbReference type="GO" id="GO:0008810">
    <property type="term" value="F:cellulase activity"/>
    <property type="evidence" value="ECO:0007669"/>
    <property type="project" value="UniProtKB-EC"/>
</dbReference>
<dbReference type="Proteomes" id="UP001327560">
    <property type="component" value="Chromosome 3"/>
</dbReference>
<keyword evidence="5 8" id="KW-0119">Carbohydrate metabolism</keyword>
<evidence type="ECO:0000256" key="8">
    <source>
        <dbReference type="PROSITE-ProRule" id="PRU10059"/>
    </source>
</evidence>
<evidence type="ECO:0000256" key="2">
    <source>
        <dbReference type="ARBA" id="ARBA00007072"/>
    </source>
</evidence>
<organism evidence="12 13">
    <name type="scientific">Canna indica</name>
    <name type="common">Indian-shot</name>
    <dbReference type="NCBI Taxonomy" id="4628"/>
    <lineage>
        <taxon>Eukaryota</taxon>
        <taxon>Viridiplantae</taxon>
        <taxon>Streptophyta</taxon>
        <taxon>Embryophyta</taxon>
        <taxon>Tracheophyta</taxon>
        <taxon>Spermatophyta</taxon>
        <taxon>Magnoliopsida</taxon>
        <taxon>Liliopsida</taxon>
        <taxon>Zingiberales</taxon>
        <taxon>Cannaceae</taxon>
        <taxon>Canna</taxon>
    </lineage>
</organism>
<dbReference type="InterPro" id="IPR001701">
    <property type="entry name" value="Glyco_hydro_9"/>
</dbReference>
<keyword evidence="3 8" id="KW-0378">Hydrolase</keyword>